<dbReference type="InterPro" id="IPR006638">
    <property type="entry name" value="Elp3/MiaA/NifB-like_rSAM"/>
</dbReference>
<dbReference type="InterPro" id="IPR051198">
    <property type="entry name" value="BchE-like"/>
</dbReference>
<dbReference type="PROSITE" id="PS51918">
    <property type="entry name" value="RADICAL_SAM"/>
    <property type="match status" value="1"/>
</dbReference>
<dbReference type="PANTHER" id="PTHR43409">
    <property type="entry name" value="ANAEROBIC MAGNESIUM-PROTOPORPHYRIN IX MONOMETHYL ESTER CYCLASE-RELATED"/>
    <property type="match status" value="1"/>
</dbReference>
<dbReference type="Gene3D" id="3.20.20.70">
    <property type="entry name" value="Aldolase class I"/>
    <property type="match status" value="1"/>
</dbReference>
<evidence type="ECO:0000313" key="8">
    <source>
        <dbReference type="Proteomes" id="UP000295304"/>
    </source>
</evidence>
<evidence type="ECO:0000259" key="6">
    <source>
        <dbReference type="PROSITE" id="PS51918"/>
    </source>
</evidence>
<evidence type="ECO:0000313" key="7">
    <source>
        <dbReference type="EMBL" id="TCS64978.1"/>
    </source>
</evidence>
<name>A0A4R3JFR7_9PROT</name>
<sequence>MITYDMPLYRPPSEGRNLIIQATLGCSFNACTFCSMYKDKSYRARALGDVFADIDRAHAVWPDAGRVFLADGDALGLPGDHLLRILERLKERFTGLTRVSCYATPINLKRKTPRELTALRAGGLSLLYFGLESGSNTVLRAVRKGRAETMVEALQKAAQARMKVSATVILGLGGRRLWREHINATAELLNAAPPTYLSTLQLTLEQAIERHFLTAYDGGFDAQDDLAVLHEQRHLIAAIDSAKGIIFRSNHASNCLALAGVLPKDRNRLIDEIDRALKGRTRLRQPALRHL</sequence>
<comment type="cofactor">
    <cofactor evidence="1">
        <name>[4Fe-4S] cluster</name>
        <dbReference type="ChEBI" id="CHEBI:49883"/>
    </cofactor>
</comment>
<evidence type="ECO:0000256" key="4">
    <source>
        <dbReference type="ARBA" id="ARBA00023004"/>
    </source>
</evidence>
<evidence type="ECO:0000256" key="2">
    <source>
        <dbReference type="ARBA" id="ARBA00022691"/>
    </source>
</evidence>
<dbReference type="PANTHER" id="PTHR43409:SF4">
    <property type="entry name" value="RADICAL SAM SUPERFAMILY PROTEIN"/>
    <property type="match status" value="1"/>
</dbReference>
<keyword evidence="2" id="KW-0949">S-adenosyl-L-methionine</keyword>
<dbReference type="Pfam" id="PF04055">
    <property type="entry name" value="Radical_SAM"/>
    <property type="match status" value="1"/>
</dbReference>
<accession>A0A4R3JFR7</accession>
<dbReference type="RefSeq" id="WP_132937703.1">
    <property type="nucleotide sequence ID" value="NZ_CP119676.1"/>
</dbReference>
<dbReference type="InterPro" id="IPR007197">
    <property type="entry name" value="rSAM"/>
</dbReference>
<evidence type="ECO:0000256" key="3">
    <source>
        <dbReference type="ARBA" id="ARBA00022723"/>
    </source>
</evidence>
<feature type="domain" description="Radical SAM core" evidence="6">
    <location>
        <begin position="10"/>
        <end position="243"/>
    </location>
</feature>
<dbReference type="GO" id="GO:0046872">
    <property type="term" value="F:metal ion binding"/>
    <property type="evidence" value="ECO:0007669"/>
    <property type="project" value="UniProtKB-KW"/>
</dbReference>
<organism evidence="7 8">
    <name type="scientific">Varunaivibrio sulfuroxidans</name>
    <dbReference type="NCBI Taxonomy" id="1773489"/>
    <lineage>
        <taxon>Bacteria</taxon>
        <taxon>Pseudomonadati</taxon>
        <taxon>Pseudomonadota</taxon>
        <taxon>Alphaproteobacteria</taxon>
        <taxon>Rhodospirillales</taxon>
        <taxon>Magnetovibrionaceae</taxon>
        <taxon>Varunaivibrio</taxon>
    </lineage>
</organism>
<dbReference type="SFLD" id="SFLDS00029">
    <property type="entry name" value="Radical_SAM"/>
    <property type="match status" value="1"/>
</dbReference>
<dbReference type="GO" id="GO:0051536">
    <property type="term" value="F:iron-sulfur cluster binding"/>
    <property type="evidence" value="ECO:0007669"/>
    <property type="project" value="UniProtKB-KW"/>
</dbReference>
<dbReference type="SFLD" id="SFLDG01095">
    <property type="entry name" value="Uncharacterised_Radical_SAM_Su"/>
    <property type="match status" value="1"/>
</dbReference>
<protein>
    <submittedName>
        <fullName evidence="7">Radical SAM family protein</fullName>
    </submittedName>
</protein>
<dbReference type="SFLD" id="SFLDG01082">
    <property type="entry name" value="B12-binding_domain_containing"/>
    <property type="match status" value="1"/>
</dbReference>
<dbReference type="EMBL" id="SLZW01000001">
    <property type="protein sequence ID" value="TCS64978.1"/>
    <property type="molecule type" value="Genomic_DNA"/>
</dbReference>
<dbReference type="OrthoDB" id="9777636at2"/>
<dbReference type="Proteomes" id="UP000295304">
    <property type="component" value="Unassembled WGS sequence"/>
</dbReference>
<dbReference type="InterPro" id="IPR058240">
    <property type="entry name" value="rSAM_sf"/>
</dbReference>
<dbReference type="AlphaFoldDB" id="A0A4R3JFR7"/>
<evidence type="ECO:0000256" key="1">
    <source>
        <dbReference type="ARBA" id="ARBA00001966"/>
    </source>
</evidence>
<gene>
    <name evidence="7" type="ORF">EDD55_101310</name>
</gene>
<dbReference type="SMART" id="SM00729">
    <property type="entry name" value="Elp3"/>
    <property type="match status" value="1"/>
</dbReference>
<proteinExistence type="predicted"/>
<keyword evidence="3" id="KW-0479">Metal-binding</keyword>
<comment type="caution">
    <text evidence="7">The sequence shown here is derived from an EMBL/GenBank/DDBJ whole genome shotgun (WGS) entry which is preliminary data.</text>
</comment>
<evidence type="ECO:0000256" key="5">
    <source>
        <dbReference type="ARBA" id="ARBA00023014"/>
    </source>
</evidence>
<dbReference type="InterPro" id="IPR013785">
    <property type="entry name" value="Aldolase_TIM"/>
</dbReference>
<keyword evidence="4" id="KW-0408">Iron</keyword>
<dbReference type="GO" id="GO:0003824">
    <property type="term" value="F:catalytic activity"/>
    <property type="evidence" value="ECO:0007669"/>
    <property type="project" value="InterPro"/>
</dbReference>
<dbReference type="CDD" id="cd01335">
    <property type="entry name" value="Radical_SAM"/>
    <property type="match status" value="1"/>
</dbReference>
<keyword evidence="8" id="KW-1185">Reference proteome</keyword>
<keyword evidence="5" id="KW-0411">Iron-sulfur</keyword>
<dbReference type="SUPFAM" id="SSF102114">
    <property type="entry name" value="Radical SAM enzymes"/>
    <property type="match status" value="1"/>
</dbReference>
<reference evidence="7 8" key="1">
    <citation type="submission" date="2019-03" db="EMBL/GenBank/DDBJ databases">
        <title>Genomic Encyclopedia of Type Strains, Phase IV (KMG-IV): sequencing the most valuable type-strain genomes for metagenomic binning, comparative biology and taxonomic classification.</title>
        <authorList>
            <person name="Goeker M."/>
        </authorList>
    </citation>
    <scope>NUCLEOTIDE SEQUENCE [LARGE SCALE GENOMIC DNA]</scope>
    <source>
        <strain evidence="7 8">DSM 101688</strain>
    </source>
</reference>